<proteinExistence type="predicted"/>
<sequence>MGESRNAYRVLVGRPKRKRALGRPRRKWEDNIKMDLREVGYDGSDWINLAQDKDRWRAYVRAAMNLRDFERVRIVMKVLVLISRSNSLRGSIDNGVEKRSHQTFFGGSSDKLITGRSHLQSQYGDERLYHSAELKNLSLERIQYRAAKFVKGKRGDGNDTIKELKWETLENRRRKTRITSLYRAHLGQKAWVDITARLEKPTYYGRNDHDFKIKCRKQKTDVVTNHNPRSEELTGARQIHVEAELPDLFPISRIPSVSLHNFEGHQDCDNCAMLGRRDRMELSELFV</sequence>
<organism evidence="1 2">
    <name type="scientific">Periplaneta americana</name>
    <name type="common">American cockroach</name>
    <name type="synonym">Blatta americana</name>
    <dbReference type="NCBI Taxonomy" id="6978"/>
    <lineage>
        <taxon>Eukaryota</taxon>
        <taxon>Metazoa</taxon>
        <taxon>Ecdysozoa</taxon>
        <taxon>Arthropoda</taxon>
        <taxon>Hexapoda</taxon>
        <taxon>Insecta</taxon>
        <taxon>Pterygota</taxon>
        <taxon>Neoptera</taxon>
        <taxon>Polyneoptera</taxon>
        <taxon>Dictyoptera</taxon>
        <taxon>Blattodea</taxon>
        <taxon>Blattoidea</taxon>
        <taxon>Blattidae</taxon>
        <taxon>Blattinae</taxon>
        <taxon>Periplaneta</taxon>
    </lineage>
</organism>
<comment type="caution">
    <text evidence="1">The sequence shown here is derived from an EMBL/GenBank/DDBJ whole genome shotgun (WGS) entry which is preliminary data.</text>
</comment>
<accession>A0ABQ8THG9</accession>
<gene>
    <name evidence="1" type="ORF">ANN_06988</name>
</gene>
<evidence type="ECO:0000313" key="1">
    <source>
        <dbReference type="EMBL" id="KAJ4445187.1"/>
    </source>
</evidence>
<dbReference type="Proteomes" id="UP001148838">
    <property type="component" value="Unassembled WGS sequence"/>
</dbReference>
<reference evidence="1 2" key="1">
    <citation type="journal article" date="2022" name="Allergy">
        <title>Genome assembly and annotation of Periplaneta americana reveal a comprehensive cockroach allergen profile.</title>
        <authorList>
            <person name="Wang L."/>
            <person name="Xiong Q."/>
            <person name="Saelim N."/>
            <person name="Wang L."/>
            <person name="Nong W."/>
            <person name="Wan A.T."/>
            <person name="Shi M."/>
            <person name="Liu X."/>
            <person name="Cao Q."/>
            <person name="Hui J.H.L."/>
            <person name="Sookrung N."/>
            <person name="Leung T.F."/>
            <person name="Tungtrongchitr A."/>
            <person name="Tsui S.K.W."/>
        </authorList>
    </citation>
    <scope>NUCLEOTIDE SEQUENCE [LARGE SCALE GENOMIC DNA]</scope>
    <source>
        <strain evidence="1">PWHHKU_190912</strain>
    </source>
</reference>
<name>A0ABQ8THG9_PERAM</name>
<protein>
    <submittedName>
        <fullName evidence="1">Uncharacterized protein</fullName>
    </submittedName>
</protein>
<dbReference type="EMBL" id="JAJSOF020000011">
    <property type="protein sequence ID" value="KAJ4445187.1"/>
    <property type="molecule type" value="Genomic_DNA"/>
</dbReference>
<evidence type="ECO:0000313" key="2">
    <source>
        <dbReference type="Proteomes" id="UP001148838"/>
    </source>
</evidence>
<keyword evidence="2" id="KW-1185">Reference proteome</keyword>